<proteinExistence type="predicted"/>
<reference evidence="2 3" key="1">
    <citation type="submission" date="2017-09" db="EMBL/GenBank/DDBJ databases">
        <title>Depth-based differentiation of microbial function through sediment-hosted aquifers and enrichment of novel symbionts in the deep terrestrial subsurface.</title>
        <authorList>
            <person name="Probst A.J."/>
            <person name="Ladd B."/>
            <person name="Jarett J.K."/>
            <person name="Geller-Mcgrath D.E."/>
            <person name="Sieber C.M."/>
            <person name="Emerson J.B."/>
            <person name="Anantharaman K."/>
            <person name="Thomas B.C."/>
            <person name="Malmstrom R."/>
            <person name="Stieglmeier M."/>
            <person name="Klingl A."/>
            <person name="Woyke T."/>
            <person name="Ryan C.M."/>
            <person name="Banfield J.F."/>
        </authorList>
    </citation>
    <scope>NUCLEOTIDE SEQUENCE [LARGE SCALE GENOMIC DNA]</scope>
    <source>
        <strain evidence="2">CG17_big_fil_post_rev_8_21_14_2_50_48_46</strain>
    </source>
</reference>
<accession>A0A2M7G944</accession>
<dbReference type="NCBIfam" id="TIGR02532">
    <property type="entry name" value="IV_pilin_GFxxxE"/>
    <property type="match status" value="1"/>
</dbReference>
<keyword evidence="1" id="KW-1133">Transmembrane helix</keyword>
<keyword evidence="1" id="KW-0812">Transmembrane</keyword>
<name>A0A2M7G944_9BACT</name>
<evidence type="ECO:0000313" key="2">
    <source>
        <dbReference type="EMBL" id="PIW18615.1"/>
    </source>
</evidence>
<keyword evidence="1" id="KW-0472">Membrane</keyword>
<protein>
    <recommendedName>
        <fullName evidence="4">Prepilin-type N-terminal cleavage/methylation domain-containing protein</fullName>
    </recommendedName>
</protein>
<evidence type="ECO:0008006" key="4">
    <source>
        <dbReference type="Google" id="ProtNLM"/>
    </source>
</evidence>
<sequence length="288" mass="31716">MKAYNKTPFYQHVQQGFTLIEALVALTIGLTLLSILIGFLLNTSKNIQLGQEQARSTSVAQLALSRITKEIKGSSIEAPSLFALTPNWPQLPALPYTAVEVYPYPTTAGTLTDPTVPAARKFFSQATPSDIYHKWYPNSADESNSLVYYAVPAPGVGNTATVERISYRLDTANPANYKLVREVQRPIIASSFNFQSSPAPIRSVLAERVQLLQFTYPEFERAMQAQGAALDTLLTNIQTNQGNAALISYINSRYRQVIGIRLIIGGSPLNATSFRKGIELTTEVRLRS</sequence>
<dbReference type="PROSITE" id="PS00409">
    <property type="entry name" value="PROKAR_NTER_METHYL"/>
    <property type="match status" value="1"/>
</dbReference>
<dbReference type="Proteomes" id="UP000231019">
    <property type="component" value="Unassembled WGS sequence"/>
</dbReference>
<gene>
    <name evidence="2" type="ORF">COW36_04805</name>
</gene>
<evidence type="ECO:0000256" key="1">
    <source>
        <dbReference type="SAM" id="Phobius"/>
    </source>
</evidence>
<dbReference type="Pfam" id="PF07963">
    <property type="entry name" value="N_methyl"/>
    <property type="match status" value="1"/>
</dbReference>
<comment type="caution">
    <text evidence="2">The sequence shown here is derived from an EMBL/GenBank/DDBJ whole genome shotgun (WGS) entry which is preliminary data.</text>
</comment>
<feature type="transmembrane region" description="Helical" evidence="1">
    <location>
        <begin position="20"/>
        <end position="41"/>
    </location>
</feature>
<dbReference type="AlphaFoldDB" id="A0A2M7G944"/>
<dbReference type="EMBL" id="PFFQ01000012">
    <property type="protein sequence ID" value="PIW18615.1"/>
    <property type="molecule type" value="Genomic_DNA"/>
</dbReference>
<organism evidence="2 3">
    <name type="scientific">bacterium (Candidatus Blackallbacteria) CG17_big_fil_post_rev_8_21_14_2_50_48_46</name>
    <dbReference type="NCBI Taxonomy" id="2014261"/>
    <lineage>
        <taxon>Bacteria</taxon>
        <taxon>Candidatus Blackallbacteria</taxon>
    </lineage>
</organism>
<dbReference type="InterPro" id="IPR012902">
    <property type="entry name" value="N_methyl_site"/>
</dbReference>
<evidence type="ECO:0000313" key="3">
    <source>
        <dbReference type="Proteomes" id="UP000231019"/>
    </source>
</evidence>